<dbReference type="AlphaFoldDB" id="K3ZZI2"/>
<dbReference type="InterPro" id="IPR022059">
    <property type="entry name" value="DUF3615"/>
</dbReference>
<evidence type="ECO:0000259" key="2">
    <source>
        <dbReference type="Pfam" id="PF12274"/>
    </source>
</evidence>
<keyword evidence="5" id="KW-1185">Reference proteome</keyword>
<dbReference type="EnsemblPlants" id="KQL23126">
    <property type="protein sequence ID" value="KQL23126"/>
    <property type="gene ID" value="SETIT_032016mg"/>
</dbReference>
<dbReference type="EMBL" id="CM003529">
    <property type="protein sequence ID" value="RCV10214.1"/>
    <property type="molecule type" value="Genomic_DNA"/>
</dbReference>
<dbReference type="FunCoup" id="K3ZZI2">
    <property type="interactions" value="304"/>
</dbReference>
<sequence length="185" mass="19681">MADPGYTSNYSADAPGNATPTHPSYYDYMTAAFLGHCSGLPPPGLDAAAGGEQPLSTLDPDSNQSGTCARLAVEFYNRQEGNSPITLDRAKDSHKFFSQGTAYFHVNFKAAFDGGSGHCYTFFAEVEGPGGVPESATMVVQFHTKEERRTRDNCLYCTGLSHPEEGGFVGHDGGEGGDDDHNNGN</sequence>
<accession>K3ZZI2</accession>
<feature type="region of interest" description="Disordered" evidence="1">
    <location>
        <begin position="166"/>
        <end position="185"/>
    </location>
</feature>
<dbReference type="PANTHER" id="PTHR34710">
    <property type="entry name" value="OS03G0834100 PROTEIN"/>
    <property type="match status" value="1"/>
</dbReference>
<evidence type="ECO:0000313" key="5">
    <source>
        <dbReference type="Proteomes" id="UP000004995"/>
    </source>
</evidence>
<protein>
    <recommendedName>
        <fullName evidence="2">DUF3615 domain-containing protein</fullName>
    </recommendedName>
</protein>
<gene>
    <name evidence="3" type="ORF">SETIT_2G094500v2</name>
</gene>
<dbReference type="PANTHER" id="PTHR34710:SF15">
    <property type="entry name" value="OS03G0834100 PROTEIN"/>
    <property type="match status" value="1"/>
</dbReference>
<evidence type="ECO:0000313" key="4">
    <source>
        <dbReference type="EnsemblPlants" id="KQL23126"/>
    </source>
</evidence>
<reference evidence="3 5" key="1">
    <citation type="journal article" date="2012" name="Nat. Biotechnol.">
        <title>Reference genome sequence of the model plant Setaria.</title>
        <authorList>
            <person name="Bennetzen J.L."/>
            <person name="Schmutz J."/>
            <person name="Wang H."/>
            <person name="Percifield R."/>
            <person name="Hawkins J."/>
            <person name="Pontaroli A.C."/>
            <person name="Estep M."/>
            <person name="Feng L."/>
            <person name="Vaughn J.N."/>
            <person name="Grimwood J."/>
            <person name="Jenkins J."/>
            <person name="Barry K."/>
            <person name="Lindquist E."/>
            <person name="Hellsten U."/>
            <person name="Deshpande S."/>
            <person name="Wang X."/>
            <person name="Wu X."/>
            <person name="Mitros T."/>
            <person name="Triplett J."/>
            <person name="Yang X."/>
            <person name="Ye C.Y."/>
            <person name="Mauro-Herrera M."/>
            <person name="Wang L."/>
            <person name="Li P."/>
            <person name="Sharma M."/>
            <person name="Sharma R."/>
            <person name="Ronald P.C."/>
            <person name="Panaud O."/>
            <person name="Kellogg E.A."/>
            <person name="Brutnell T.P."/>
            <person name="Doust A.N."/>
            <person name="Tuskan G.A."/>
            <person name="Rokhsar D."/>
            <person name="Devos K.M."/>
        </authorList>
    </citation>
    <scope>NUCLEOTIDE SEQUENCE [LARGE SCALE GENOMIC DNA]</scope>
    <source>
        <strain evidence="5">cv. Yugu1</strain>
        <strain evidence="3">Yugu1</strain>
    </source>
</reference>
<dbReference type="OrthoDB" id="10399916at2759"/>
<dbReference type="HOGENOM" id="CLU_1463650_0_0_1"/>
<organism evidence="4 5">
    <name type="scientific">Setaria italica</name>
    <name type="common">Foxtail millet</name>
    <name type="synonym">Panicum italicum</name>
    <dbReference type="NCBI Taxonomy" id="4555"/>
    <lineage>
        <taxon>Eukaryota</taxon>
        <taxon>Viridiplantae</taxon>
        <taxon>Streptophyta</taxon>
        <taxon>Embryophyta</taxon>
        <taxon>Tracheophyta</taxon>
        <taxon>Spermatophyta</taxon>
        <taxon>Magnoliopsida</taxon>
        <taxon>Liliopsida</taxon>
        <taxon>Poales</taxon>
        <taxon>Poaceae</taxon>
        <taxon>PACMAD clade</taxon>
        <taxon>Panicoideae</taxon>
        <taxon>Panicodae</taxon>
        <taxon>Paniceae</taxon>
        <taxon>Cenchrinae</taxon>
        <taxon>Setaria</taxon>
    </lineage>
</organism>
<dbReference type="Gramene" id="KQL23126">
    <property type="protein sequence ID" value="KQL23126"/>
    <property type="gene ID" value="SETIT_032016mg"/>
</dbReference>
<dbReference type="EMBL" id="AGNK02000788">
    <property type="status" value="NOT_ANNOTATED_CDS"/>
    <property type="molecule type" value="Genomic_DNA"/>
</dbReference>
<evidence type="ECO:0000313" key="3">
    <source>
        <dbReference type="EMBL" id="RCV10214.1"/>
    </source>
</evidence>
<name>K3ZZI2_SETIT</name>
<proteinExistence type="predicted"/>
<feature type="domain" description="DUF3615" evidence="2">
    <location>
        <begin position="70"/>
        <end position="160"/>
    </location>
</feature>
<evidence type="ECO:0000256" key="1">
    <source>
        <dbReference type="SAM" id="MobiDB-lite"/>
    </source>
</evidence>
<feature type="compositionally biased region" description="Polar residues" evidence="1">
    <location>
        <begin position="54"/>
        <end position="63"/>
    </location>
</feature>
<dbReference type="Pfam" id="PF12274">
    <property type="entry name" value="DUF3615"/>
    <property type="match status" value="1"/>
</dbReference>
<reference evidence="4" key="3">
    <citation type="submission" date="2018-08" db="UniProtKB">
        <authorList>
            <consortium name="EnsemblPlants"/>
        </authorList>
    </citation>
    <scope>IDENTIFICATION</scope>
    <source>
        <strain evidence="4">Yugu1</strain>
    </source>
</reference>
<reference evidence="3" key="2">
    <citation type="submission" date="2015-07" db="EMBL/GenBank/DDBJ databases">
        <authorList>
            <person name="Noorani M."/>
        </authorList>
    </citation>
    <scope>NUCLEOTIDE SEQUENCE</scope>
    <source>
        <strain evidence="3">Yugu1</strain>
    </source>
</reference>
<feature type="region of interest" description="Disordered" evidence="1">
    <location>
        <begin position="44"/>
        <end position="63"/>
    </location>
</feature>
<dbReference type="Proteomes" id="UP000004995">
    <property type="component" value="Unassembled WGS sequence"/>
</dbReference>